<dbReference type="InterPro" id="IPR013099">
    <property type="entry name" value="K_chnl_dom"/>
</dbReference>
<dbReference type="EMBL" id="ADBS01000001">
    <property type="protein sequence ID" value="EEZ40911.1"/>
    <property type="molecule type" value="Genomic_DNA"/>
</dbReference>
<gene>
    <name evidence="3" type="ORF">VDA_001943</name>
</gene>
<dbReference type="PANTHER" id="PTHR43833:SF9">
    <property type="entry name" value="POTASSIUM CHANNEL PROTEIN YUGO-RELATED"/>
    <property type="match status" value="1"/>
</dbReference>
<evidence type="ECO:0000256" key="1">
    <source>
        <dbReference type="SAM" id="Phobius"/>
    </source>
</evidence>
<feature type="transmembrane region" description="Helical" evidence="1">
    <location>
        <begin position="61"/>
        <end position="79"/>
    </location>
</feature>
<accession>D0YX84</accession>
<keyword evidence="1" id="KW-0812">Transmembrane</keyword>
<reference evidence="3 4" key="1">
    <citation type="submission" date="2009-11" db="EMBL/GenBank/DDBJ databases">
        <authorList>
            <consortium name="Los Alamos National Laboratory (LANL)"/>
            <consortium name="National Microbial Pathogen Data Resource (NMPDR)"/>
            <person name="Munk A.C."/>
            <person name="Tapia R."/>
            <person name="Green L."/>
            <person name="Rogers Y."/>
            <person name="Detter J.C."/>
            <person name="Bruce D."/>
            <person name="Brettin T.S."/>
            <person name="Colwell R."/>
            <person name="Huq A."/>
            <person name="Grim C.J."/>
            <person name="Hasan N.A."/>
            <person name="Vonstein V."/>
            <person name="Bartels D."/>
        </authorList>
    </citation>
    <scope>NUCLEOTIDE SEQUENCE [LARGE SCALE GENOMIC DNA]</scope>
    <source>
        <strain evidence="3 4">CIP 102761</strain>
    </source>
</reference>
<evidence type="ECO:0000313" key="3">
    <source>
        <dbReference type="EMBL" id="EEZ40911.1"/>
    </source>
</evidence>
<dbReference type="GO" id="GO:0034220">
    <property type="term" value="P:monoatomic ion transmembrane transport"/>
    <property type="evidence" value="ECO:0007669"/>
    <property type="project" value="UniProtKB-KW"/>
</dbReference>
<feature type="transmembrane region" description="Helical" evidence="1">
    <location>
        <begin position="116"/>
        <end position="143"/>
    </location>
</feature>
<keyword evidence="1" id="KW-1133">Transmembrane helix</keyword>
<dbReference type="SUPFAM" id="SSF81324">
    <property type="entry name" value="Voltage-gated potassium channels"/>
    <property type="match status" value="1"/>
</dbReference>
<dbReference type="eggNOG" id="COG1226">
    <property type="taxonomic scope" value="Bacteria"/>
</dbReference>
<dbReference type="Proteomes" id="UP000003579">
    <property type="component" value="Unassembled WGS sequence"/>
</dbReference>
<name>D0YX84_PHODD</name>
<proteinExistence type="predicted"/>
<evidence type="ECO:0000259" key="2">
    <source>
        <dbReference type="Pfam" id="PF07885"/>
    </source>
</evidence>
<dbReference type="AlphaFoldDB" id="D0YX84"/>
<keyword evidence="3" id="KW-0813">Transport</keyword>
<keyword evidence="3" id="KW-0407">Ion channel</keyword>
<dbReference type="Gene3D" id="1.10.287.70">
    <property type="match status" value="1"/>
</dbReference>
<organism evidence="3 4">
    <name type="scientific">Photobacterium damselae subsp. damselae CIP 102761</name>
    <dbReference type="NCBI Taxonomy" id="675817"/>
    <lineage>
        <taxon>Bacteria</taxon>
        <taxon>Pseudomonadati</taxon>
        <taxon>Pseudomonadota</taxon>
        <taxon>Gammaproteobacteria</taxon>
        <taxon>Vibrionales</taxon>
        <taxon>Vibrionaceae</taxon>
        <taxon>Photobacterium</taxon>
    </lineage>
</organism>
<evidence type="ECO:0000313" key="4">
    <source>
        <dbReference type="Proteomes" id="UP000003579"/>
    </source>
</evidence>
<dbReference type="Pfam" id="PF07885">
    <property type="entry name" value="Ion_trans_2"/>
    <property type="match status" value="1"/>
</dbReference>
<sequence>MATRLSITNTVDTLTYHFLLYFQKIFTSKISLKIRRNIVSLWILFQRWAVKHFTQLTGRNLLFALIGYILTSWILLFIANEIALTHSITDFIYYLFVTASTVGYGDLSPTTPTGKWIVALFIIPGGLGLFALTIGRVTSNLILYWRSGLLGRREVKLKNHILILGWNEKRTLHLIKMLQYEEKGYRPIVLCTRSEIENPLPGEIEFVRINHYTNIEEMRRTSLEQASCIIIDNPEDDITFTAALVCANYNPKAHILVYFNDDSLTPLLKLHCPNAECIPSVDVEMLAKSAIDPGSSKLHHELLSTHEGMTQYSVKYPIDKKTTQVSELFSHLKIEHDAILIAIENSNGIIVNPALSQEIRPEDTVYYIADERIRDFRWP</sequence>
<feature type="transmembrane region" description="Helical" evidence="1">
    <location>
        <begin position="91"/>
        <end position="110"/>
    </location>
</feature>
<dbReference type="InterPro" id="IPR050721">
    <property type="entry name" value="Trk_Ktr_HKT_K-transport"/>
</dbReference>
<keyword evidence="3" id="KW-0406">Ion transport</keyword>
<protein>
    <submittedName>
        <fullName evidence="3">Putative potassium channel related protein</fullName>
    </submittedName>
</protein>
<dbReference type="SUPFAM" id="SSF51735">
    <property type="entry name" value="NAD(P)-binding Rossmann-fold domains"/>
    <property type="match status" value="1"/>
</dbReference>
<dbReference type="PANTHER" id="PTHR43833">
    <property type="entry name" value="POTASSIUM CHANNEL PROTEIN 2-RELATED-RELATED"/>
    <property type="match status" value="1"/>
</dbReference>
<dbReference type="Gene3D" id="3.40.50.720">
    <property type="entry name" value="NAD(P)-binding Rossmann-like Domain"/>
    <property type="match status" value="1"/>
</dbReference>
<keyword evidence="1" id="KW-0472">Membrane</keyword>
<keyword evidence="4" id="KW-1185">Reference proteome</keyword>
<dbReference type="InterPro" id="IPR036291">
    <property type="entry name" value="NAD(P)-bd_dom_sf"/>
</dbReference>
<feature type="domain" description="Potassium channel" evidence="2">
    <location>
        <begin position="64"/>
        <end position="139"/>
    </location>
</feature>